<accession>A0A9Q9STQ1</accession>
<evidence type="ECO:0000313" key="1">
    <source>
        <dbReference type="EMBL" id="WAN69462.1"/>
    </source>
</evidence>
<protein>
    <submittedName>
        <fullName evidence="1">Uncharacterized protein</fullName>
    </submittedName>
</protein>
<organism evidence="1">
    <name type="scientific">Moorena producens (strain JHB)</name>
    <dbReference type="NCBI Taxonomy" id="1454205"/>
    <lineage>
        <taxon>Bacteria</taxon>
        <taxon>Bacillati</taxon>
        <taxon>Cyanobacteriota</taxon>
        <taxon>Cyanophyceae</taxon>
        <taxon>Coleofasciculales</taxon>
        <taxon>Coleofasciculaceae</taxon>
        <taxon>Moorena</taxon>
    </lineage>
</organism>
<reference evidence="1" key="2">
    <citation type="submission" date="2022-10" db="EMBL/GenBank/DDBJ databases">
        <authorList>
            <person name="Ngo T.-E."/>
        </authorList>
    </citation>
    <scope>NUCLEOTIDE SEQUENCE</scope>
    <source>
        <strain evidence="1">JHB</strain>
    </source>
</reference>
<dbReference type="AlphaFoldDB" id="A0A9Q9STQ1"/>
<gene>
    <name evidence="1" type="ORF">BJP36_35825</name>
</gene>
<dbReference type="EMBL" id="CP017708">
    <property type="protein sequence ID" value="WAN69462.1"/>
    <property type="molecule type" value="Genomic_DNA"/>
</dbReference>
<proteinExistence type="predicted"/>
<name>A0A9Q9STQ1_MOOP1</name>
<dbReference type="Proteomes" id="UP000176944">
    <property type="component" value="Chromosome"/>
</dbReference>
<reference evidence="1" key="1">
    <citation type="journal article" date="2017" name="Proc. Natl. Acad. Sci. U.S.A.">
        <title>Comparative genomics uncovers the prolific and distinctive metabolic potential of the cyanobacterial genus Moorea.</title>
        <authorList>
            <person name="Leao T."/>
            <person name="Castelao G."/>
            <person name="Korobeynikov A."/>
            <person name="Monroe E.A."/>
            <person name="Podell S."/>
            <person name="Glukhov E."/>
            <person name="Allen E.E."/>
            <person name="Gerwick W.H."/>
            <person name="Gerwick L."/>
        </authorList>
    </citation>
    <scope>NUCLEOTIDE SEQUENCE</scope>
    <source>
        <strain evidence="1">JHB</strain>
    </source>
</reference>
<sequence length="61" mass="6738">MGIWVEWASGWNGHLGGMGIWVEWASGWNGHLGGMGIWVEWASCPFHFRAGCPNSGYEAEN</sequence>